<comment type="cofactor">
    <cofactor evidence="1 5">
        <name>FAD</name>
        <dbReference type="ChEBI" id="CHEBI:57692"/>
    </cofactor>
</comment>
<dbReference type="SUPFAM" id="SSF47203">
    <property type="entry name" value="Acyl-CoA dehydrogenase C-terminal domain-like"/>
    <property type="match status" value="1"/>
</dbReference>
<dbReference type="Gene3D" id="1.20.140.10">
    <property type="entry name" value="Butyryl-CoA Dehydrogenase, subunit A, domain 3"/>
    <property type="match status" value="1"/>
</dbReference>
<dbReference type="AlphaFoldDB" id="A0A177NR15"/>
<evidence type="ECO:0000256" key="4">
    <source>
        <dbReference type="ARBA" id="ARBA00022827"/>
    </source>
</evidence>
<dbReference type="OrthoDB" id="9769473at2"/>
<dbReference type="Gene3D" id="2.40.110.10">
    <property type="entry name" value="Butyryl-CoA Dehydrogenase, subunit A, domain 2"/>
    <property type="match status" value="1"/>
</dbReference>
<dbReference type="InterPro" id="IPR036250">
    <property type="entry name" value="AcylCo_DH-like_C"/>
</dbReference>
<dbReference type="InterPro" id="IPR037069">
    <property type="entry name" value="AcylCoA_DH/ox_N_sf"/>
</dbReference>
<dbReference type="EMBL" id="LUUI01000062">
    <property type="protein sequence ID" value="OAI19763.1"/>
    <property type="molecule type" value="Genomic_DNA"/>
</dbReference>
<proteinExistence type="inferred from homology"/>
<evidence type="ECO:0000256" key="1">
    <source>
        <dbReference type="ARBA" id="ARBA00001974"/>
    </source>
</evidence>
<feature type="domain" description="Acyl-CoA oxidase/dehydrogenase middle" evidence="7">
    <location>
        <begin position="110"/>
        <end position="197"/>
    </location>
</feature>
<organism evidence="9 10">
    <name type="scientific">Methylomonas lenta</name>
    <dbReference type="NCBI Taxonomy" id="980561"/>
    <lineage>
        <taxon>Bacteria</taxon>
        <taxon>Pseudomonadati</taxon>
        <taxon>Pseudomonadota</taxon>
        <taxon>Gammaproteobacteria</taxon>
        <taxon>Methylococcales</taxon>
        <taxon>Methylococcaceae</taxon>
        <taxon>Methylomonas</taxon>
    </lineage>
</organism>
<dbReference type="GO" id="GO:0050660">
    <property type="term" value="F:flavin adenine dinucleotide binding"/>
    <property type="evidence" value="ECO:0007669"/>
    <property type="project" value="InterPro"/>
</dbReference>
<dbReference type="Proteomes" id="UP000078476">
    <property type="component" value="Unassembled WGS sequence"/>
</dbReference>
<comment type="caution">
    <text evidence="9">The sequence shown here is derived from an EMBL/GenBank/DDBJ whole genome shotgun (WGS) entry which is preliminary data.</text>
</comment>
<dbReference type="InterPro" id="IPR009075">
    <property type="entry name" value="AcylCo_DH/oxidase_C"/>
</dbReference>
<evidence type="ECO:0000259" key="6">
    <source>
        <dbReference type="Pfam" id="PF00441"/>
    </source>
</evidence>
<evidence type="ECO:0000256" key="3">
    <source>
        <dbReference type="ARBA" id="ARBA00022630"/>
    </source>
</evidence>
<evidence type="ECO:0000256" key="2">
    <source>
        <dbReference type="ARBA" id="ARBA00009347"/>
    </source>
</evidence>
<dbReference type="InterPro" id="IPR006091">
    <property type="entry name" value="Acyl-CoA_Oxase/DH_mid-dom"/>
</dbReference>
<dbReference type="GO" id="GO:0003995">
    <property type="term" value="F:acyl-CoA dehydrogenase activity"/>
    <property type="evidence" value="ECO:0007669"/>
    <property type="project" value="TreeGrafter"/>
</dbReference>
<evidence type="ECO:0000259" key="8">
    <source>
        <dbReference type="Pfam" id="PF02771"/>
    </source>
</evidence>
<dbReference type="Pfam" id="PF02770">
    <property type="entry name" value="Acyl-CoA_dh_M"/>
    <property type="match status" value="1"/>
</dbReference>
<reference evidence="9 10" key="1">
    <citation type="submission" date="2016-03" db="EMBL/GenBank/DDBJ databases">
        <authorList>
            <person name="Ploux O."/>
        </authorList>
    </citation>
    <scope>NUCLEOTIDE SEQUENCE [LARGE SCALE GENOMIC DNA]</scope>
    <source>
        <strain evidence="9 10">R-45370</strain>
    </source>
</reference>
<keyword evidence="3 5" id="KW-0285">Flavoprotein</keyword>
<feature type="domain" description="Acyl-CoA dehydrogenase/oxidase N-terminal" evidence="8">
    <location>
        <begin position="9"/>
        <end position="104"/>
    </location>
</feature>
<sequence length="373" mass="40621">MNNPPEFSELLPYADRLDQAQILARFRAIAEQGALRHALPEDFGGFSDNFATLCQTHRRLGNVSRDPGLLLMINAHLWGAVFPVLLYGNEAQKQRFLPKLIAGDWLGGHAITEPSCGSDVQAMTSHAERTEQGFILSGEKRYITNLPLADWLVVYTKLDGKITAFLVSRQDQGCTFNNDGSLNACRGSVTGSVILADCKIDNDRLLGKAGAGAQMIQKALEYERAFVFAGIAGIMQWQLDEVVRHSRDRHSGGVHLGKHQAISHRIADMKLRLDTIDLWLNECARLCDTGQRLTMASAQTKLYAAEAFLQSSLDAVQIMGAAGLEPGNTMTELVQDALAGRLFSGSSEVQKNLIAALLGTGDAYRGNSPAVHS</sequence>
<dbReference type="Gene3D" id="1.10.540.10">
    <property type="entry name" value="Acyl-CoA dehydrogenase/oxidase, N-terminal domain"/>
    <property type="match status" value="1"/>
</dbReference>
<dbReference type="PANTHER" id="PTHR43884">
    <property type="entry name" value="ACYL-COA DEHYDROGENASE"/>
    <property type="match status" value="1"/>
</dbReference>
<evidence type="ECO:0000259" key="7">
    <source>
        <dbReference type="Pfam" id="PF02770"/>
    </source>
</evidence>
<dbReference type="InterPro" id="IPR046373">
    <property type="entry name" value="Acyl-CoA_Oxase/DH_mid-dom_sf"/>
</dbReference>
<dbReference type="CDD" id="cd00567">
    <property type="entry name" value="ACAD"/>
    <property type="match status" value="1"/>
</dbReference>
<evidence type="ECO:0000313" key="9">
    <source>
        <dbReference type="EMBL" id="OAI19763.1"/>
    </source>
</evidence>
<accession>A0A177NR15</accession>
<dbReference type="PANTHER" id="PTHR43884:SF12">
    <property type="entry name" value="ISOVALERYL-COA DEHYDROGENASE, MITOCHONDRIAL-RELATED"/>
    <property type="match status" value="1"/>
</dbReference>
<gene>
    <name evidence="9" type="ORF">A1359_21570</name>
</gene>
<dbReference type="RefSeq" id="WP_066978494.1">
    <property type="nucleotide sequence ID" value="NZ_LUUI01000062.1"/>
</dbReference>
<keyword evidence="5" id="KW-0560">Oxidoreductase</keyword>
<protein>
    <submittedName>
        <fullName evidence="9">Isovaleryl-CoA dehydrogenase</fullName>
    </submittedName>
</protein>
<dbReference type="STRING" id="980561.A1359_21570"/>
<keyword evidence="10" id="KW-1185">Reference proteome</keyword>
<keyword evidence="4 5" id="KW-0274">FAD</keyword>
<dbReference type="Pfam" id="PF02771">
    <property type="entry name" value="Acyl-CoA_dh_N"/>
    <property type="match status" value="1"/>
</dbReference>
<name>A0A177NR15_9GAMM</name>
<dbReference type="Pfam" id="PF00441">
    <property type="entry name" value="Acyl-CoA_dh_1"/>
    <property type="match status" value="1"/>
</dbReference>
<dbReference type="InterPro" id="IPR009100">
    <property type="entry name" value="AcylCoA_DH/oxidase_NM_dom_sf"/>
</dbReference>
<evidence type="ECO:0000313" key="10">
    <source>
        <dbReference type="Proteomes" id="UP000078476"/>
    </source>
</evidence>
<feature type="domain" description="Acyl-CoA dehydrogenase/oxidase C-terminal" evidence="6">
    <location>
        <begin position="210"/>
        <end position="356"/>
    </location>
</feature>
<comment type="similarity">
    <text evidence="2 5">Belongs to the acyl-CoA dehydrogenase family.</text>
</comment>
<dbReference type="SUPFAM" id="SSF56645">
    <property type="entry name" value="Acyl-CoA dehydrogenase NM domain-like"/>
    <property type="match status" value="1"/>
</dbReference>
<dbReference type="InterPro" id="IPR013786">
    <property type="entry name" value="AcylCoA_DH/ox_N"/>
</dbReference>
<evidence type="ECO:0000256" key="5">
    <source>
        <dbReference type="RuleBase" id="RU362125"/>
    </source>
</evidence>